<evidence type="ECO:0000313" key="20">
    <source>
        <dbReference type="EMBL" id="SCM73680.1"/>
    </source>
</evidence>
<dbReference type="PROSITE" id="PS50886">
    <property type="entry name" value="TRBD"/>
    <property type="match status" value="1"/>
</dbReference>
<keyword evidence="10 15" id="KW-0460">Magnesium</keyword>
<dbReference type="Pfam" id="PF03147">
    <property type="entry name" value="FDX-ACB"/>
    <property type="match status" value="1"/>
</dbReference>
<dbReference type="Pfam" id="PF01588">
    <property type="entry name" value="tRNA_bind"/>
    <property type="match status" value="1"/>
</dbReference>
<evidence type="ECO:0000256" key="16">
    <source>
        <dbReference type="PROSITE-ProRule" id="PRU00209"/>
    </source>
</evidence>
<dbReference type="SUPFAM" id="SSF55681">
    <property type="entry name" value="Class II aaRS and biotin synthetases"/>
    <property type="match status" value="1"/>
</dbReference>
<feature type="binding site" evidence="15">
    <location>
        <position position="464"/>
    </location>
    <ligand>
        <name>Mg(2+)</name>
        <dbReference type="ChEBI" id="CHEBI:18420"/>
        <note>shared with alpha subunit</note>
    </ligand>
</feature>
<dbReference type="InterPro" id="IPR041616">
    <property type="entry name" value="PheRS_beta_core"/>
</dbReference>
<feature type="domain" description="TRNA-binding" evidence="17">
    <location>
        <begin position="39"/>
        <end position="148"/>
    </location>
</feature>
<organism evidence="20">
    <name type="scientific">uncultured Desulfovibrio sp</name>
    <dbReference type="NCBI Taxonomy" id="167968"/>
    <lineage>
        <taxon>Bacteria</taxon>
        <taxon>Pseudomonadati</taxon>
        <taxon>Thermodesulfobacteriota</taxon>
        <taxon>Desulfovibrionia</taxon>
        <taxon>Desulfovibrionales</taxon>
        <taxon>Desulfovibrionaceae</taxon>
        <taxon>Desulfovibrio</taxon>
        <taxon>environmental samples</taxon>
    </lineage>
</organism>
<feature type="domain" description="B5" evidence="19">
    <location>
        <begin position="402"/>
        <end position="477"/>
    </location>
</feature>
<dbReference type="GO" id="GO:0006432">
    <property type="term" value="P:phenylalanyl-tRNA aminoacylation"/>
    <property type="evidence" value="ECO:0007669"/>
    <property type="project" value="UniProtKB-UniRule"/>
</dbReference>
<dbReference type="NCBIfam" id="NF045760">
    <property type="entry name" value="YtpR"/>
    <property type="match status" value="1"/>
</dbReference>
<dbReference type="NCBIfam" id="TIGR00472">
    <property type="entry name" value="pheT_bact"/>
    <property type="match status" value="1"/>
</dbReference>
<name>A0A212L829_9BACT</name>
<evidence type="ECO:0000259" key="18">
    <source>
        <dbReference type="PROSITE" id="PS51447"/>
    </source>
</evidence>
<dbReference type="HAMAP" id="MF_00283">
    <property type="entry name" value="Phe_tRNA_synth_beta1"/>
    <property type="match status" value="1"/>
</dbReference>
<dbReference type="EMBL" id="FMJC01000002">
    <property type="protein sequence ID" value="SCM73680.1"/>
    <property type="molecule type" value="Genomic_DNA"/>
</dbReference>
<keyword evidence="12 15" id="KW-0648">Protein biosynthesis</keyword>
<dbReference type="SUPFAM" id="SSF54991">
    <property type="entry name" value="Anticodon-binding domain of PheRS"/>
    <property type="match status" value="1"/>
</dbReference>
<dbReference type="PROSITE" id="PS51483">
    <property type="entry name" value="B5"/>
    <property type="match status" value="1"/>
</dbReference>
<evidence type="ECO:0000256" key="11">
    <source>
        <dbReference type="ARBA" id="ARBA00022884"/>
    </source>
</evidence>
<dbReference type="EC" id="6.1.1.20" evidence="15"/>
<dbReference type="InterPro" id="IPR005147">
    <property type="entry name" value="tRNA_synthase_B5-dom"/>
</dbReference>
<dbReference type="CDD" id="cd02796">
    <property type="entry name" value="tRNA_bind_bactPheRS"/>
    <property type="match status" value="1"/>
</dbReference>
<dbReference type="SUPFAM" id="SSF50249">
    <property type="entry name" value="Nucleic acid-binding proteins"/>
    <property type="match status" value="1"/>
</dbReference>
<evidence type="ECO:0000256" key="10">
    <source>
        <dbReference type="ARBA" id="ARBA00022842"/>
    </source>
</evidence>
<comment type="subunit">
    <text evidence="3 15">Tetramer of two alpha and two beta subunits.</text>
</comment>
<evidence type="ECO:0000256" key="13">
    <source>
        <dbReference type="ARBA" id="ARBA00023146"/>
    </source>
</evidence>
<dbReference type="Gene3D" id="3.30.56.10">
    <property type="match status" value="2"/>
</dbReference>
<dbReference type="AlphaFoldDB" id="A0A212L829"/>
<comment type="cofactor">
    <cofactor evidence="15">
        <name>Mg(2+)</name>
        <dbReference type="ChEBI" id="CHEBI:18420"/>
    </cofactor>
    <text evidence="15">Binds 2 magnesium ions per tetramer.</text>
</comment>
<dbReference type="InterPro" id="IPR036690">
    <property type="entry name" value="Fdx_antiC-bd_sf"/>
</dbReference>
<dbReference type="Pfam" id="PF03483">
    <property type="entry name" value="B3_4"/>
    <property type="match status" value="1"/>
</dbReference>
<evidence type="ECO:0000256" key="15">
    <source>
        <dbReference type="HAMAP-Rule" id="MF_00283"/>
    </source>
</evidence>
<feature type="binding site" evidence="15">
    <location>
        <position position="455"/>
    </location>
    <ligand>
        <name>Mg(2+)</name>
        <dbReference type="ChEBI" id="CHEBI:18420"/>
        <note>shared with alpha subunit</note>
    </ligand>
</feature>
<evidence type="ECO:0000256" key="5">
    <source>
        <dbReference type="ARBA" id="ARBA00022555"/>
    </source>
</evidence>
<evidence type="ECO:0000256" key="3">
    <source>
        <dbReference type="ARBA" id="ARBA00011209"/>
    </source>
</evidence>
<reference evidence="20" key="1">
    <citation type="submission" date="2016-08" db="EMBL/GenBank/DDBJ databases">
        <authorList>
            <person name="Seilhamer J.J."/>
        </authorList>
    </citation>
    <scope>NUCLEOTIDE SEQUENCE</scope>
    <source>
        <strain evidence="20">86-1</strain>
    </source>
</reference>
<dbReference type="RefSeq" id="WP_179980801.1">
    <property type="nucleotide sequence ID" value="NZ_LT608333.1"/>
</dbReference>
<keyword evidence="4 15" id="KW-0963">Cytoplasm</keyword>
<dbReference type="InterPro" id="IPR020825">
    <property type="entry name" value="Phe-tRNA_synthase-like_B3/B4"/>
</dbReference>
<dbReference type="SMART" id="SM00874">
    <property type="entry name" value="B5"/>
    <property type="match status" value="1"/>
</dbReference>
<dbReference type="SUPFAM" id="SSF56037">
    <property type="entry name" value="PheT/TilS domain"/>
    <property type="match status" value="1"/>
</dbReference>
<evidence type="ECO:0000256" key="14">
    <source>
        <dbReference type="ARBA" id="ARBA00049255"/>
    </source>
</evidence>
<evidence type="ECO:0000256" key="2">
    <source>
        <dbReference type="ARBA" id="ARBA00008653"/>
    </source>
</evidence>
<feature type="domain" description="FDX-ACB" evidence="18">
    <location>
        <begin position="707"/>
        <end position="801"/>
    </location>
</feature>
<dbReference type="CDD" id="cd00769">
    <property type="entry name" value="PheRS_beta_core"/>
    <property type="match status" value="1"/>
</dbReference>
<dbReference type="SMART" id="SM00873">
    <property type="entry name" value="B3_4"/>
    <property type="match status" value="1"/>
</dbReference>
<gene>
    <name evidence="15 20" type="primary">pheT</name>
    <name evidence="20" type="ORF">KL86DES1_21457</name>
</gene>
<dbReference type="SMART" id="SM00896">
    <property type="entry name" value="FDX-ACB"/>
    <property type="match status" value="1"/>
</dbReference>
<feature type="binding site" evidence="15">
    <location>
        <position position="465"/>
    </location>
    <ligand>
        <name>Mg(2+)</name>
        <dbReference type="ChEBI" id="CHEBI:18420"/>
        <note>shared with alpha subunit</note>
    </ligand>
</feature>
<dbReference type="Gene3D" id="3.30.70.380">
    <property type="entry name" value="Ferrodoxin-fold anticodon-binding domain"/>
    <property type="match status" value="1"/>
</dbReference>
<evidence type="ECO:0000259" key="17">
    <source>
        <dbReference type="PROSITE" id="PS50886"/>
    </source>
</evidence>
<evidence type="ECO:0000259" key="19">
    <source>
        <dbReference type="PROSITE" id="PS51483"/>
    </source>
</evidence>
<evidence type="ECO:0000256" key="4">
    <source>
        <dbReference type="ARBA" id="ARBA00022490"/>
    </source>
</evidence>
<dbReference type="InterPro" id="IPR009061">
    <property type="entry name" value="DNA-bd_dom_put_sf"/>
</dbReference>
<keyword evidence="8 15" id="KW-0547">Nucleotide-binding</keyword>
<dbReference type="GO" id="GO:0000049">
    <property type="term" value="F:tRNA binding"/>
    <property type="evidence" value="ECO:0007669"/>
    <property type="project" value="UniProtKB-UniRule"/>
</dbReference>
<protein>
    <recommendedName>
        <fullName evidence="15">Phenylalanine--tRNA ligase beta subunit</fullName>
        <ecNumber evidence="15">6.1.1.20</ecNumber>
    </recommendedName>
    <alternativeName>
        <fullName evidence="15">Phenylalanyl-tRNA synthetase beta subunit</fullName>
        <shortName evidence="15">PheRS</shortName>
    </alternativeName>
</protein>
<dbReference type="InterPro" id="IPR004532">
    <property type="entry name" value="Phe-tRNA-ligase_IIc_bsu_bact"/>
</dbReference>
<sequence length="801" mass="87294">MLLSLSWLREFTPYEGTAEALGDRLTMLGLELEDIRRPYDSIGSIVVGFVAACEDHPESDHLHICKVDAGQGELLDIVCGAPNVAEGQKVPVALVGTVMPDGMVIKKAKLRGAPSCGMICSERELGLTEDHSGIMVLPDSFVVGKPLVDQLTLDREVLDISITPNRADCLSVLGLARETALAFDLPLQIPAMPLQIDESAPQRLVPIDIKDPDLCWLYSGRVITGAKIGPSPMQMRHRLHSVGVRPISNIVDVTNYILFECGQPLHSFDLDKLEGGRIEISRAQEGETFTTLDGQERALTAQDLCIRDASRAVALAGVMGGLNTEIGDASSNVFLESAVFRPGTIRKTSRRLGLSSEASYRFERGIDQQRTVWALDRACAMMAAISGGAVQPGLSIAEPRPFKAANIGFRPSRADALLGVHLTPEFDQKVLTGMGCTVDASADVWHVSQPSWRPDLTREADLVEEVGRVHGLDTIAPELPAVAGNLDRAGEPESRFSFWSRLKHWGAGLGLNEAVNYSFVGHKDMDHLGLPREGRISIMNPLSAEQDALRTALAPGLLYDLRNNLAQGVQGLRLFELANIFEADATSETTARETGMLGVLLYGARFDATWPQAEGDLDYADIKGIVENLLRFLHLPAPECALAASHPFLLPCVEVTVDGRVVGVMGRIRPAMAEEFHARKDVWLAELNLEVLRELYDAAEVRFRPLPVYPPVRRDITVMAAQGLTVSAIAAHVRGLGLPLLEDIVLVDCFEPKAAEGQEAVRNLTFRLTFRHADRTLKDAEVDKEREKVAQSLAATLGVRI</sequence>
<dbReference type="PANTHER" id="PTHR10947">
    <property type="entry name" value="PHENYLALANYL-TRNA SYNTHETASE BETA CHAIN AND LEUCINE-RICH REPEAT-CONTAINING PROTEIN 47"/>
    <property type="match status" value="1"/>
</dbReference>
<dbReference type="InterPro" id="IPR012340">
    <property type="entry name" value="NA-bd_OB-fold"/>
</dbReference>
<evidence type="ECO:0000256" key="9">
    <source>
        <dbReference type="ARBA" id="ARBA00022840"/>
    </source>
</evidence>
<dbReference type="Gene3D" id="3.50.40.10">
    <property type="entry name" value="Phenylalanyl-trna Synthetase, Chain B, domain 3"/>
    <property type="match status" value="1"/>
</dbReference>
<dbReference type="GO" id="GO:0005524">
    <property type="term" value="F:ATP binding"/>
    <property type="evidence" value="ECO:0007669"/>
    <property type="project" value="UniProtKB-UniRule"/>
</dbReference>
<dbReference type="GO" id="GO:0004826">
    <property type="term" value="F:phenylalanine-tRNA ligase activity"/>
    <property type="evidence" value="ECO:0007669"/>
    <property type="project" value="UniProtKB-UniRule"/>
</dbReference>
<accession>A0A212L829</accession>
<dbReference type="InterPro" id="IPR002547">
    <property type="entry name" value="tRNA-bd_dom"/>
</dbReference>
<proteinExistence type="inferred from homology"/>
<dbReference type="InterPro" id="IPR033714">
    <property type="entry name" value="tRNA_bind_bactPheRS"/>
</dbReference>
<evidence type="ECO:0000256" key="1">
    <source>
        <dbReference type="ARBA" id="ARBA00004496"/>
    </source>
</evidence>
<dbReference type="GO" id="GO:0000287">
    <property type="term" value="F:magnesium ion binding"/>
    <property type="evidence" value="ECO:0007669"/>
    <property type="project" value="UniProtKB-UniRule"/>
</dbReference>
<dbReference type="FunFam" id="2.40.50.140:FF:000045">
    <property type="entry name" value="Phenylalanine--tRNA ligase beta subunit"/>
    <property type="match status" value="1"/>
</dbReference>
<dbReference type="Gene3D" id="2.40.50.140">
    <property type="entry name" value="Nucleic acid-binding proteins"/>
    <property type="match status" value="1"/>
</dbReference>
<feature type="binding site" evidence="15">
    <location>
        <position position="461"/>
    </location>
    <ligand>
        <name>Mg(2+)</name>
        <dbReference type="ChEBI" id="CHEBI:18420"/>
        <note>shared with alpha subunit</note>
    </ligand>
</feature>
<dbReference type="SUPFAM" id="SSF46955">
    <property type="entry name" value="Putative DNA-binding domain"/>
    <property type="match status" value="1"/>
</dbReference>
<dbReference type="FunFam" id="3.50.40.10:FF:000001">
    <property type="entry name" value="Phenylalanine--tRNA ligase beta subunit"/>
    <property type="match status" value="1"/>
</dbReference>
<evidence type="ECO:0000256" key="7">
    <source>
        <dbReference type="ARBA" id="ARBA00022723"/>
    </source>
</evidence>
<dbReference type="InterPro" id="IPR005121">
    <property type="entry name" value="Fdx_antiC-bd"/>
</dbReference>
<dbReference type="PANTHER" id="PTHR10947:SF0">
    <property type="entry name" value="PHENYLALANINE--TRNA LIGASE BETA SUBUNIT"/>
    <property type="match status" value="1"/>
</dbReference>
<comment type="similarity">
    <text evidence="2 15">Belongs to the phenylalanyl-tRNA synthetase beta subunit family. Type 1 subfamily.</text>
</comment>
<evidence type="ECO:0000256" key="8">
    <source>
        <dbReference type="ARBA" id="ARBA00022741"/>
    </source>
</evidence>
<keyword evidence="5 16" id="KW-0820">tRNA-binding</keyword>
<keyword evidence="13 15" id="KW-0030">Aminoacyl-tRNA synthetase</keyword>
<keyword evidence="11 16" id="KW-0694">RNA-binding</keyword>
<dbReference type="InterPro" id="IPR005146">
    <property type="entry name" value="B3/B4_tRNA-bd"/>
</dbReference>
<keyword evidence="9 15" id="KW-0067">ATP-binding</keyword>
<evidence type="ECO:0000256" key="6">
    <source>
        <dbReference type="ARBA" id="ARBA00022598"/>
    </source>
</evidence>
<evidence type="ECO:0000256" key="12">
    <source>
        <dbReference type="ARBA" id="ARBA00022917"/>
    </source>
</evidence>
<dbReference type="GO" id="GO:0009328">
    <property type="term" value="C:phenylalanine-tRNA ligase complex"/>
    <property type="evidence" value="ECO:0007669"/>
    <property type="project" value="TreeGrafter"/>
</dbReference>
<dbReference type="Gene3D" id="3.30.930.10">
    <property type="entry name" value="Bira Bifunctional Protein, Domain 2"/>
    <property type="match status" value="1"/>
</dbReference>
<dbReference type="Pfam" id="PF03484">
    <property type="entry name" value="B5"/>
    <property type="match status" value="1"/>
</dbReference>
<keyword evidence="6 15" id="KW-0436">Ligase</keyword>
<dbReference type="Pfam" id="PF17759">
    <property type="entry name" value="tRNA_synthFbeta"/>
    <property type="match status" value="1"/>
</dbReference>
<dbReference type="InterPro" id="IPR045864">
    <property type="entry name" value="aa-tRNA-synth_II/BPL/LPL"/>
</dbReference>
<dbReference type="PROSITE" id="PS51447">
    <property type="entry name" value="FDX_ACB"/>
    <property type="match status" value="1"/>
</dbReference>
<comment type="catalytic activity">
    <reaction evidence="14 15">
        <text>tRNA(Phe) + L-phenylalanine + ATP = L-phenylalanyl-tRNA(Phe) + AMP + diphosphate + H(+)</text>
        <dbReference type="Rhea" id="RHEA:19413"/>
        <dbReference type="Rhea" id="RHEA-COMP:9668"/>
        <dbReference type="Rhea" id="RHEA-COMP:9699"/>
        <dbReference type="ChEBI" id="CHEBI:15378"/>
        <dbReference type="ChEBI" id="CHEBI:30616"/>
        <dbReference type="ChEBI" id="CHEBI:33019"/>
        <dbReference type="ChEBI" id="CHEBI:58095"/>
        <dbReference type="ChEBI" id="CHEBI:78442"/>
        <dbReference type="ChEBI" id="CHEBI:78531"/>
        <dbReference type="ChEBI" id="CHEBI:456215"/>
        <dbReference type="EC" id="6.1.1.20"/>
    </reaction>
</comment>
<comment type="subcellular location">
    <subcellularLocation>
        <location evidence="1 15">Cytoplasm</location>
    </subcellularLocation>
</comment>
<dbReference type="InterPro" id="IPR045060">
    <property type="entry name" value="Phe-tRNA-ligase_IIc_bsu"/>
</dbReference>
<keyword evidence="7 15" id="KW-0479">Metal-binding</keyword>